<dbReference type="EMBL" id="JELY01000484">
    <property type="protein sequence ID" value="KYF59221.1"/>
    <property type="molecule type" value="Genomic_DNA"/>
</dbReference>
<reference evidence="3 4" key="1">
    <citation type="submission" date="2014-02" db="EMBL/GenBank/DDBJ databases">
        <title>The small core and large imbalanced accessory genome model reveals a collaborative survival strategy of Sorangium cellulosum strains in nature.</title>
        <authorList>
            <person name="Han K."/>
            <person name="Peng R."/>
            <person name="Blom J."/>
            <person name="Li Y.-Z."/>
        </authorList>
    </citation>
    <scope>NUCLEOTIDE SEQUENCE [LARGE SCALE GENOMIC DNA]</scope>
    <source>
        <strain evidence="3 4">So0157-25</strain>
    </source>
</reference>
<comment type="caution">
    <text evidence="3">The sequence shown here is derived from an EMBL/GenBank/DDBJ whole genome shotgun (WGS) entry which is preliminary data.</text>
</comment>
<feature type="chain" id="PRO_5007566247" description="Porin" evidence="2">
    <location>
        <begin position="22"/>
        <end position="447"/>
    </location>
</feature>
<feature type="region of interest" description="Disordered" evidence="1">
    <location>
        <begin position="26"/>
        <end position="70"/>
    </location>
</feature>
<dbReference type="SUPFAM" id="SSF56935">
    <property type="entry name" value="Porins"/>
    <property type="match status" value="1"/>
</dbReference>
<accession>A0A150PTY4</accession>
<dbReference type="AlphaFoldDB" id="A0A150PTY4"/>
<evidence type="ECO:0000256" key="1">
    <source>
        <dbReference type="SAM" id="MobiDB-lite"/>
    </source>
</evidence>
<evidence type="ECO:0000313" key="4">
    <source>
        <dbReference type="Proteomes" id="UP000075420"/>
    </source>
</evidence>
<sequence>MSTWKTPGATLVISLSLAGVAAPATGLAQTADPPPEAAPAEPAPASVPQAVVEPSPAPPPPPVEEKKPDDKPLVRVYGIVKPTIVVGNGLESFGSPNYVAPTAAVNPLFLADPDAVGLSFQAQQTRVGVAVGEGSPVKAQIEVDFVDFAKSSPAQATSIRVRQAFMDWTPADGHKLTLGQLWDMFSPLNTHTYNLVGALFQSGNSGFMRHQLMYVASLGSVEVGAALGLVGQNVTAILNNVEYSRTPTVALRAGYRAEKTAWVGASLIGTRLTFDANLPTEEGRMAYGGNLFAEVTSGPLNVRAEAYGGQNLANLGLLTLAQGYRTNDVAEVGGWVSGKLSLDKHAVHLVAGAAVVTSVDDMLLGYTPGAPATGEAPATAPVRAGGNGPGIERNVTLRAGYAYAPLKGLSIVLEPSLMLTRHKLDPAAQQDADRVGWGVEAGGLYQF</sequence>
<evidence type="ECO:0000313" key="3">
    <source>
        <dbReference type="EMBL" id="KYF59221.1"/>
    </source>
</evidence>
<proteinExistence type="predicted"/>
<gene>
    <name evidence="3" type="ORF">BE08_22585</name>
</gene>
<organism evidence="3 4">
    <name type="scientific">Sorangium cellulosum</name>
    <name type="common">Polyangium cellulosum</name>
    <dbReference type="NCBI Taxonomy" id="56"/>
    <lineage>
        <taxon>Bacteria</taxon>
        <taxon>Pseudomonadati</taxon>
        <taxon>Myxococcota</taxon>
        <taxon>Polyangia</taxon>
        <taxon>Polyangiales</taxon>
        <taxon>Polyangiaceae</taxon>
        <taxon>Sorangium</taxon>
    </lineage>
</organism>
<keyword evidence="2" id="KW-0732">Signal</keyword>
<feature type="signal peptide" evidence="2">
    <location>
        <begin position="1"/>
        <end position="21"/>
    </location>
</feature>
<protein>
    <recommendedName>
        <fullName evidence="5">Porin</fullName>
    </recommendedName>
</protein>
<feature type="compositionally biased region" description="Low complexity" evidence="1">
    <location>
        <begin position="38"/>
        <end position="54"/>
    </location>
</feature>
<dbReference type="Proteomes" id="UP000075420">
    <property type="component" value="Unassembled WGS sequence"/>
</dbReference>
<name>A0A150PTY4_SORCE</name>
<evidence type="ECO:0008006" key="5">
    <source>
        <dbReference type="Google" id="ProtNLM"/>
    </source>
</evidence>
<evidence type="ECO:0000256" key="2">
    <source>
        <dbReference type="SAM" id="SignalP"/>
    </source>
</evidence>